<dbReference type="Gene3D" id="3.40.390.10">
    <property type="entry name" value="Collagenase (Catalytic Domain)"/>
    <property type="match status" value="1"/>
</dbReference>
<feature type="domain" description="Disintegrin" evidence="4">
    <location>
        <begin position="469"/>
        <end position="558"/>
    </location>
</feature>
<evidence type="ECO:0000259" key="5">
    <source>
        <dbReference type="PROSITE" id="PS50215"/>
    </source>
</evidence>
<dbReference type="SMART" id="SM00050">
    <property type="entry name" value="DISIN"/>
    <property type="match status" value="1"/>
</dbReference>
<dbReference type="PANTHER" id="PTHR45702:SF6">
    <property type="entry name" value="DISINTEGRIN AND METALLOPROTEINASE DOMAIN-CONTAINING PROTEIN 17"/>
    <property type="match status" value="1"/>
</dbReference>
<feature type="active site" evidence="2">
    <location>
        <position position="396"/>
    </location>
</feature>
<dbReference type="Pfam" id="PF00200">
    <property type="entry name" value="Disintegrin"/>
    <property type="match status" value="1"/>
</dbReference>
<dbReference type="GO" id="GO:0007219">
    <property type="term" value="P:Notch signaling pathway"/>
    <property type="evidence" value="ECO:0007669"/>
    <property type="project" value="TreeGrafter"/>
</dbReference>
<dbReference type="PROSITE" id="PS50215">
    <property type="entry name" value="ADAM_MEPRO"/>
    <property type="match status" value="1"/>
</dbReference>
<accession>A0A2C9KQP3</accession>
<feature type="domain" description="Peptidase M12B" evidence="5">
    <location>
        <begin position="228"/>
        <end position="465"/>
    </location>
</feature>
<dbReference type="Pfam" id="PF01562">
    <property type="entry name" value="Pep_M12B_propep"/>
    <property type="match status" value="1"/>
</dbReference>
<dbReference type="VEuPathDB" id="VectorBase:BGLB022413"/>
<evidence type="ECO:0000313" key="6">
    <source>
        <dbReference type="EnsemblMetazoa" id="BGLB022413-PC"/>
    </source>
</evidence>
<evidence type="ECO:0000259" key="4">
    <source>
        <dbReference type="PROSITE" id="PS50214"/>
    </source>
</evidence>
<dbReference type="VEuPathDB" id="VectorBase:BGLAX_032067"/>
<dbReference type="InterPro" id="IPR051489">
    <property type="entry name" value="ADAM_Metalloproteinase"/>
</dbReference>
<dbReference type="InterPro" id="IPR032029">
    <property type="entry name" value="ADAM17_MPD"/>
</dbReference>
<keyword evidence="3" id="KW-0812">Transmembrane</keyword>
<proteinExistence type="predicted"/>
<dbReference type="InterPro" id="IPR036436">
    <property type="entry name" value="Disintegrin_dom_sf"/>
</dbReference>
<keyword evidence="1" id="KW-1015">Disulfide bond</keyword>
<comment type="caution">
    <text evidence="2">Lacks conserved residue(s) required for the propagation of feature annotation.</text>
</comment>
<dbReference type="Gene3D" id="4.10.70.10">
    <property type="entry name" value="Disintegrin domain"/>
    <property type="match status" value="1"/>
</dbReference>
<dbReference type="GO" id="GO:0046872">
    <property type="term" value="F:metal ion binding"/>
    <property type="evidence" value="ECO:0007669"/>
    <property type="project" value="UniProtKB-KW"/>
</dbReference>
<feature type="binding site" evidence="2">
    <location>
        <position position="395"/>
    </location>
    <ligand>
        <name>Zn(2+)</name>
        <dbReference type="ChEBI" id="CHEBI:29105"/>
        <note>catalytic</note>
    </ligand>
</feature>
<dbReference type="GO" id="GO:0004222">
    <property type="term" value="F:metalloendopeptidase activity"/>
    <property type="evidence" value="ECO:0007669"/>
    <property type="project" value="InterPro"/>
</dbReference>
<dbReference type="OrthoDB" id="2131567at2759"/>
<dbReference type="FunFam" id="4.10.70.10:FF:000003">
    <property type="entry name" value="Disintegrin and metalloproteinase domain-containing protein 17"/>
    <property type="match status" value="1"/>
</dbReference>
<dbReference type="SUPFAM" id="SSF57552">
    <property type="entry name" value="Blood coagulation inhibitor (disintegrin)"/>
    <property type="match status" value="1"/>
</dbReference>
<feature type="transmembrane region" description="Helical" evidence="3">
    <location>
        <begin position="14"/>
        <end position="33"/>
    </location>
</feature>
<protein>
    <recommendedName>
        <fullName evidence="8">Peptidase M12B domain-containing protein</fullName>
    </recommendedName>
</protein>
<feature type="binding site" evidence="2">
    <location>
        <position position="399"/>
    </location>
    <ligand>
        <name>Zn(2+)</name>
        <dbReference type="ChEBI" id="CHEBI:29105"/>
        <note>catalytic</note>
    </ligand>
</feature>
<dbReference type="InterPro" id="IPR024079">
    <property type="entry name" value="MetalloPept_cat_dom_sf"/>
</dbReference>
<evidence type="ECO:0000256" key="3">
    <source>
        <dbReference type="SAM" id="Phobius"/>
    </source>
</evidence>
<dbReference type="GO" id="GO:0006509">
    <property type="term" value="P:membrane protein ectodomain proteolysis"/>
    <property type="evidence" value="ECO:0007669"/>
    <property type="project" value="TreeGrafter"/>
</dbReference>
<keyword evidence="2" id="KW-0862">Zinc</keyword>
<feature type="transmembrane region" description="Helical" evidence="3">
    <location>
        <begin position="662"/>
        <end position="682"/>
    </location>
</feature>
<evidence type="ECO:0000256" key="1">
    <source>
        <dbReference type="ARBA" id="ARBA00023157"/>
    </source>
</evidence>
<dbReference type="STRING" id="6526.A0A2C9KQP3"/>
<reference evidence="6" key="1">
    <citation type="submission" date="2020-05" db="UniProtKB">
        <authorList>
            <consortium name="EnsemblMetazoa"/>
        </authorList>
    </citation>
    <scope>IDENTIFICATION</scope>
    <source>
        <strain evidence="6">BB02</strain>
    </source>
</reference>
<dbReference type="Gene3D" id="4.10.70.30">
    <property type="match status" value="1"/>
</dbReference>
<dbReference type="Pfam" id="PF16698">
    <property type="entry name" value="ADAM17_MPD"/>
    <property type="match status" value="1"/>
</dbReference>
<dbReference type="InterPro" id="IPR001762">
    <property type="entry name" value="Disintegrin_dom"/>
</dbReference>
<dbReference type="KEGG" id="bgt:106068788"/>
<evidence type="ECO:0008006" key="8">
    <source>
        <dbReference type="Google" id="ProtNLM"/>
    </source>
</evidence>
<dbReference type="InterPro" id="IPR002870">
    <property type="entry name" value="Peptidase_M12B_N"/>
</dbReference>
<keyword evidence="3" id="KW-1133">Transmembrane helix</keyword>
<name>A0A2C9KQP3_BIOGL</name>
<feature type="binding site" evidence="2">
    <location>
        <position position="405"/>
    </location>
    <ligand>
        <name>Zn(2+)</name>
        <dbReference type="ChEBI" id="CHEBI:29105"/>
        <note>catalytic</note>
    </ligand>
</feature>
<evidence type="ECO:0000256" key="2">
    <source>
        <dbReference type="PROSITE-ProRule" id="PRU00276"/>
    </source>
</evidence>
<evidence type="ECO:0000313" key="7">
    <source>
        <dbReference type="Proteomes" id="UP000076420"/>
    </source>
</evidence>
<dbReference type="EnsemblMetazoa" id="BGLB022413-RC">
    <property type="protein sequence ID" value="BGLB022413-PC"/>
    <property type="gene ID" value="BGLB022413"/>
</dbReference>
<dbReference type="GO" id="GO:0005886">
    <property type="term" value="C:plasma membrane"/>
    <property type="evidence" value="ECO:0007669"/>
    <property type="project" value="TreeGrafter"/>
</dbReference>
<dbReference type="PANTHER" id="PTHR45702">
    <property type="entry name" value="ADAM10/ADAM17 METALLOPEPTIDASE FAMILY MEMBER"/>
    <property type="match status" value="1"/>
</dbReference>
<keyword evidence="2" id="KW-0479">Metal-binding</keyword>
<dbReference type="CDD" id="cd14246">
    <property type="entry name" value="ADAM17_MPD"/>
    <property type="match status" value="1"/>
</dbReference>
<dbReference type="Pfam" id="PF13574">
    <property type="entry name" value="Reprolysin_2"/>
    <property type="match status" value="1"/>
</dbReference>
<dbReference type="RefSeq" id="XP_013083718.2">
    <property type="nucleotide sequence ID" value="XM_013228264.2"/>
</dbReference>
<sequence>MTFILDLVFVRDTFYFPIAIDVIVLYAYTLAIVEGAIHDKLTYHEVINIHNSHVRHKRSTNNDMSEFIKEFHFQAFNRSFTCNLTPRLNFFSPNFILAVYGENGKPVEHSFRRDQIYVGKCDGDPDSEIRGTFKEGIFSGTVHYDGELYGVENAKFHIQASSMNDDSHMLVYRANDIIWQEGQKTQFSPSFCGNIHLNISKDDSHTIVDHATQAKLSRRKRSTATTLNTCKIIAVADYKFFQGVGRNNIYDTALYMANVIDRVDNIYRKTFFNLETSMDGFGFEIAKMVIYRYATNGFNAETDSWDPLNLLQAFSRNTEYKNYCAAHLFTHQSFFGNVLGLAYIAPPREGQVGGICSPLARLNEHMSSLNTAWSSTKNQNGDTVLLQQANLVTAHELGHNWGAEHDPETSDCSPSTSRSGKGKYLMYPYSVSGYDANNLLFSPCSRELMSRVLKLKRDSCFSEKSYDTNQVCGNGIIDEGEECDAGLLGRFNLDSCCNNNCQLIGDATCSPANHECCMNCTKAPSGYMCTQDSDVDCFESAFCNGFDLTCPKPSFKKDNSSCLDKGQCRNGKCIPFCAARNLTACACEELSNSCQRCCRKDSSSPCIPFDGNSPLPNGRPCIGGYCQDNVCKSSKVSTIQRLFQIFENLSVDKIVQIFRTNVVGCVIVFSLILWIPATTAIWCQDRKARKQTERWEDTEIRTDRNLLHDEDGRLVAKPIKKSKADMETLRRRNVYSLFSTSEV</sequence>
<keyword evidence="3" id="KW-0472">Membrane</keyword>
<dbReference type="AlphaFoldDB" id="A0A2C9KQP3"/>
<dbReference type="Proteomes" id="UP000076420">
    <property type="component" value="Unassembled WGS sequence"/>
</dbReference>
<gene>
    <name evidence="6" type="primary">106068788</name>
</gene>
<dbReference type="InterPro" id="IPR001590">
    <property type="entry name" value="Peptidase_M12B"/>
</dbReference>
<dbReference type="PROSITE" id="PS50214">
    <property type="entry name" value="DISINTEGRIN_2"/>
    <property type="match status" value="1"/>
</dbReference>
<dbReference type="SUPFAM" id="SSF55486">
    <property type="entry name" value="Metalloproteases ('zincins'), catalytic domain"/>
    <property type="match status" value="1"/>
</dbReference>
<organism evidence="6 7">
    <name type="scientific">Biomphalaria glabrata</name>
    <name type="common">Bloodfluke planorb</name>
    <name type="synonym">Freshwater snail</name>
    <dbReference type="NCBI Taxonomy" id="6526"/>
    <lineage>
        <taxon>Eukaryota</taxon>
        <taxon>Metazoa</taxon>
        <taxon>Spiralia</taxon>
        <taxon>Lophotrochozoa</taxon>
        <taxon>Mollusca</taxon>
        <taxon>Gastropoda</taxon>
        <taxon>Heterobranchia</taxon>
        <taxon>Euthyneura</taxon>
        <taxon>Panpulmonata</taxon>
        <taxon>Hygrophila</taxon>
        <taxon>Lymnaeoidea</taxon>
        <taxon>Planorbidae</taxon>
        <taxon>Biomphalaria</taxon>
    </lineage>
</organism>